<comment type="caution">
    <text evidence="1">The sequence shown here is derived from an EMBL/GenBank/DDBJ whole genome shotgun (WGS) entry which is preliminary data.</text>
</comment>
<dbReference type="AlphaFoldDB" id="A6GIW9"/>
<dbReference type="EMBL" id="ABCS01000144">
    <property type="protein sequence ID" value="EDM74204.1"/>
    <property type="molecule type" value="Genomic_DNA"/>
</dbReference>
<organism evidence="1 2">
    <name type="scientific">Plesiocystis pacifica SIR-1</name>
    <dbReference type="NCBI Taxonomy" id="391625"/>
    <lineage>
        <taxon>Bacteria</taxon>
        <taxon>Pseudomonadati</taxon>
        <taxon>Myxococcota</taxon>
        <taxon>Polyangia</taxon>
        <taxon>Nannocystales</taxon>
        <taxon>Nannocystaceae</taxon>
        <taxon>Plesiocystis</taxon>
    </lineage>
</organism>
<sequence length="357" mass="38807">MTPTRLASIEFLALLVGVGSACNDDAPFELTYETENLRIGVADGRELCGGDLDRLERHVANVEQLLATQLPGKVDVYLWPGQSESGPGDHCSNDRGCFYREISTIYARESEVGHELVHAVAIPLGDPSAMWSEGLAEALDMRRTFVGSVAPSDNFFREEDVDYPSAGHFVRWVWATHGPQVVRDVLTDPREPLEAFEATTGQTLAEAEADYSNSAPYSFGQLAPCQHPQFVETEPGSWSGSIELDCANDDTFAAPMGLGGFRVLDLDERAEYRFHSDASALMIQRCPDEDILVKPEGDDFEAQGEVPPSTSAAPEGPVRVIDAQGEGETLELAAGRYELILLSEEARAVSATATRLP</sequence>
<dbReference type="OrthoDB" id="5540745at2"/>
<evidence type="ECO:0008006" key="3">
    <source>
        <dbReference type="Google" id="ProtNLM"/>
    </source>
</evidence>
<evidence type="ECO:0000313" key="2">
    <source>
        <dbReference type="Proteomes" id="UP000005801"/>
    </source>
</evidence>
<dbReference type="PROSITE" id="PS51257">
    <property type="entry name" value="PROKAR_LIPOPROTEIN"/>
    <property type="match status" value="1"/>
</dbReference>
<gene>
    <name evidence="1" type="ORF">PPSIR1_17640</name>
</gene>
<dbReference type="Proteomes" id="UP000005801">
    <property type="component" value="Unassembled WGS sequence"/>
</dbReference>
<protein>
    <recommendedName>
        <fullName evidence="3">Lipoprotein</fullName>
    </recommendedName>
</protein>
<proteinExistence type="predicted"/>
<accession>A6GIW9</accession>
<name>A6GIW9_9BACT</name>
<dbReference type="RefSeq" id="WP_006976655.1">
    <property type="nucleotide sequence ID" value="NZ_ABCS01000144.1"/>
</dbReference>
<keyword evidence="2" id="KW-1185">Reference proteome</keyword>
<evidence type="ECO:0000313" key="1">
    <source>
        <dbReference type="EMBL" id="EDM74204.1"/>
    </source>
</evidence>
<reference evidence="1 2" key="1">
    <citation type="submission" date="2007-06" db="EMBL/GenBank/DDBJ databases">
        <authorList>
            <person name="Shimkets L."/>
            <person name="Ferriera S."/>
            <person name="Johnson J."/>
            <person name="Kravitz S."/>
            <person name="Beeson K."/>
            <person name="Sutton G."/>
            <person name="Rogers Y.-H."/>
            <person name="Friedman R."/>
            <person name="Frazier M."/>
            <person name="Venter J.C."/>
        </authorList>
    </citation>
    <scope>NUCLEOTIDE SEQUENCE [LARGE SCALE GENOMIC DNA]</scope>
    <source>
        <strain evidence="1 2">SIR-1</strain>
    </source>
</reference>